<dbReference type="PROSITE" id="PS50980">
    <property type="entry name" value="COA_CT_NTER"/>
    <property type="match status" value="1"/>
</dbReference>
<sequence length="511" mass="56067">MSAYEKILAEHEKQKAKALGMGGEKKLAARREAGRLNARERIDVIFDEGTFVETGMFVTSHRPEARDRSPADGKVTGFGKIDGRMAGIVSCDLTVLGASSSLNNVKKMGHMRRTAIRNGMPLIFLNETSGARIPDTMGAQGTGALGQDPTQFLRDREIPYVSACLGPSFGTGTWFTMLSDFVVMRKGACLAVSSPRVTSLAIKESVDPEELGGWRLHTEKTGIVDYAVDTDEEALELVRKFLSYLPSHCDELPPEAEPREAGADPEKILEIVPPERQKVYDVRKLIAAIADKDSVFELKPKFGKVATTAFARMNGKVVGFVATNPMFKAGALDPDGCDKIISFLVMCDSFHIPVLILTDTPGFLIGIEGERRKAPGKIMNFMTALQMCTVPKISIVTRKSYGQAYLNMGGSRNSDEMGAWPTADVGFMDPNIGVNVVYGVTAESDPQKFEELKAEITRDSSAYDLAAIYSAQTVLDPRETRDWLLDMLEVHSRGRSRGFSKRRLASWPTTF</sequence>
<dbReference type="PANTHER" id="PTHR43842">
    <property type="entry name" value="PROPIONYL-COA CARBOXYLASE BETA CHAIN"/>
    <property type="match status" value="1"/>
</dbReference>
<dbReference type="Proteomes" id="UP000193200">
    <property type="component" value="Unassembled WGS sequence"/>
</dbReference>
<dbReference type="SUPFAM" id="SSF52096">
    <property type="entry name" value="ClpP/crotonase"/>
    <property type="match status" value="2"/>
</dbReference>
<protein>
    <submittedName>
        <fullName evidence="3">Methylmalonyl-CoA carboxyltransferase 12S subunit</fullName>
        <ecNumber evidence="3">2.1.3.1</ecNumber>
    </submittedName>
</protein>
<dbReference type="OrthoDB" id="9803706at2"/>
<dbReference type="GO" id="GO:0004658">
    <property type="term" value="F:propionyl-CoA carboxylase activity"/>
    <property type="evidence" value="ECO:0007669"/>
    <property type="project" value="TreeGrafter"/>
</dbReference>
<keyword evidence="4" id="KW-1185">Reference proteome</keyword>
<feature type="domain" description="CoA carboxyltransferase N-terminal" evidence="1">
    <location>
        <begin position="3"/>
        <end position="257"/>
    </location>
</feature>
<gene>
    <name evidence="3" type="ORF">OCH7691_02040</name>
</gene>
<evidence type="ECO:0000259" key="1">
    <source>
        <dbReference type="PROSITE" id="PS50980"/>
    </source>
</evidence>
<dbReference type="InterPro" id="IPR051047">
    <property type="entry name" value="AccD/PCCB"/>
</dbReference>
<dbReference type="InterPro" id="IPR011763">
    <property type="entry name" value="COA_CT_C"/>
</dbReference>
<dbReference type="AlphaFoldDB" id="A0A1Y5SV80"/>
<dbReference type="EC" id="2.1.3.1" evidence="3"/>
<organism evidence="3 4">
    <name type="scientific">Oceanibacterium hippocampi</name>
    <dbReference type="NCBI Taxonomy" id="745714"/>
    <lineage>
        <taxon>Bacteria</taxon>
        <taxon>Pseudomonadati</taxon>
        <taxon>Pseudomonadota</taxon>
        <taxon>Alphaproteobacteria</taxon>
        <taxon>Sneathiellales</taxon>
        <taxon>Sneathiellaceae</taxon>
        <taxon>Oceanibacterium</taxon>
    </lineage>
</organism>
<dbReference type="InterPro" id="IPR034733">
    <property type="entry name" value="AcCoA_carboxyl_beta"/>
</dbReference>
<dbReference type="InParanoid" id="A0A1Y5SV80"/>
<evidence type="ECO:0000313" key="3">
    <source>
        <dbReference type="EMBL" id="SLN47324.1"/>
    </source>
</evidence>
<dbReference type="Gene3D" id="3.90.226.10">
    <property type="entry name" value="2-enoyl-CoA Hydratase, Chain A, domain 1"/>
    <property type="match status" value="2"/>
</dbReference>
<dbReference type="EMBL" id="FWFR01000001">
    <property type="protein sequence ID" value="SLN47324.1"/>
    <property type="molecule type" value="Genomic_DNA"/>
</dbReference>
<accession>A0A1Y5SV80</accession>
<dbReference type="Pfam" id="PF01039">
    <property type="entry name" value="Carboxyl_trans"/>
    <property type="match status" value="1"/>
</dbReference>
<dbReference type="GO" id="GO:0047154">
    <property type="term" value="F:methylmalonyl-CoA carboxytransferase activity"/>
    <property type="evidence" value="ECO:0007669"/>
    <property type="project" value="UniProtKB-EC"/>
</dbReference>
<dbReference type="PROSITE" id="PS50989">
    <property type="entry name" value="COA_CT_CTER"/>
    <property type="match status" value="1"/>
</dbReference>
<evidence type="ECO:0000313" key="4">
    <source>
        <dbReference type="Proteomes" id="UP000193200"/>
    </source>
</evidence>
<reference evidence="3 4" key="1">
    <citation type="submission" date="2017-03" db="EMBL/GenBank/DDBJ databases">
        <authorList>
            <person name="Afonso C.L."/>
            <person name="Miller P.J."/>
            <person name="Scott M.A."/>
            <person name="Spackman E."/>
            <person name="Goraichik I."/>
            <person name="Dimitrov K.M."/>
            <person name="Suarez D.L."/>
            <person name="Swayne D.E."/>
        </authorList>
    </citation>
    <scope>NUCLEOTIDE SEQUENCE [LARGE SCALE GENOMIC DNA]</scope>
    <source>
        <strain evidence="3 4">CECT 7691</strain>
    </source>
</reference>
<feature type="domain" description="CoA carboxyltransferase C-terminal" evidence="2">
    <location>
        <begin position="264"/>
        <end position="490"/>
    </location>
</feature>
<dbReference type="PANTHER" id="PTHR43842:SF2">
    <property type="entry name" value="PROPIONYL-COA CARBOXYLASE BETA CHAIN, MITOCHONDRIAL"/>
    <property type="match status" value="1"/>
</dbReference>
<dbReference type="InterPro" id="IPR011762">
    <property type="entry name" value="COA_CT_N"/>
</dbReference>
<proteinExistence type="predicted"/>
<dbReference type="InterPro" id="IPR029045">
    <property type="entry name" value="ClpP/crotonase-like_dom_sf"/>
</dbReference>
<name>A0A1Y5SV80_9PROT</name>
<evidence type="ECO:0000259" key="2">
    <source>
        <dbReference type="PROSITE" id="PS50989"/>
    </source>
</evidence>
<dbReference type="RefSeq" id="WP_085883243.1">
    <property type="nucleotide sequence ID" value="NZ_FWFR01000001.1"/>
</dbReference>
<keyword evidence="3" id="KW-0808">Transferase</keyword>